<dbReference type="InterPro" id="IPR006181">
    <property type="entry name" value="D-amino_acid_oxidase_CS"/>
</dbReference>
<dbReference type="RefSeq" id="XP_001647442.1">
    <property type="nucleotide sequence ID" value="XM_001647392.1"/>
</dbReference>
<dbReference type="PANTHER" id="PTHR11530">
    <property type="entry name" value="D-AMINO ACID OXIDASE"/>
    <property type="match status" value="1"/>
</dbReference>
<feature type="binding site" evidence="6">
    <location>
        <begin position="48"/>
        <end position="49"/>
    </location>
    <ligand>
        <name>FAD</name>
        <dbReference type="ChEBI" id="CHEBI:57692"/>
    </ligand>
</feature>
<dbReference type="SUPFAM" id="SSF51971">
    <property type="entry name" value="Nucleotide-binding domain"/>
    <property type="match status" value="1"/>
</dbReference>
<dbReference type="GO" id="GO:0071949">
    <property type="term" value="F:FAD binding"/>
    <property type="evidence" value="ECO:0007669"/>
    <property type="project" value="InterPro"/>
</dbReference>
<comment type="cofactor">
    <cofactor evidence="1 6">
        <name>FAD</name>
        <dbReference type="ChEBI" id="CHEBI:57692"/>
    </cofactor>
</comment>
<proteinExistence type="inferred from homology"/>
<dbReference type="InterPro" id="IPR006076">
    <property type="entry name" value="FAD-dep_OxRdtase"/>
</dbReference>
<evidence type="ECO:0000259" key="7">
    <source>
        <dbReference type="Pfam" id="PF01266"/>
    </source>
</evidence>
<keyword evidence="5" id="KW-0560">Oxidoreductase</keyword>
<evidence type="ECO:0000256" key="3">
    <source>
        <dbReference type="ARBA" id="ARBA00022630"/>
    </source>
</evidence>
<evidence type="ECO:0000256" key="2">
    <source>
        <dbReference type="ARBA" id="ARBA00006730"/>
    </source>
</evidence>
<dbReference type="OMA" id="VHFQECE"/>
<feature type="binding site" evidence="6">
    <location>
        <position position="303"/>
    </location>
    <ligand>
        <name>D-dopa</name>
        <dbReference type="ChEBI" id="CHEBI:149689"/>
    </ligand>
</feature>
<dbReference type="GO" id="GO:0003884">
    <property type="term" value="F:D-amino-acid oxidase activity"/>
    <property type="evidence" value="ECO:0007669"/>
    <property type="project" value="InterPro"/>
</dbReference>
<keyword evidence="4 6" id="KW-0274">FAD</keyword>
<gene>
    <name evidence="8" type="ORF">Kpol_1018p120</name>
</gene>
<dbReference type="KEGG" id="vpo:Kpol_1018p120"/>
<accession>A7TDW4</accession>
<dbReference type="Gene3D" id="3.40.50.720">
    <property type="entry name" value="NAD(P)-binding Rossmann-like Domain"/>
    <property type="match status" value="1"/>
</dbReference>
<evidence type="ECO:0000256" key="1">
    <source>
        <dbReference type="ARBA" id="ARBA00001974"/>
    </source>
</evidence>
<dbReference type="PhylomeDB" id="A7TDW4"/>
<dbReference type="Gene3D" id="3.30.9.10">
    <property type="entry name" value="D-Amino Acid Oxidase, subunit A, domain 2"/>
    <property type="match status" value="1"/>
</dbReference>
<dbReference type="SUPFAM" id="SSF54373">
    <property type="entry name" value="FAD-linked reductases, C-terminal domain"/>
    <property type="match status" value="1"/>
</dbReference>
<dbReference type="STRING" id="436907.A7TDW4"/>
<evidence type="ECO:0000313" key="9">
    <source>
        <dbReference type="Proteomes" id="UP000000267"/>
    </source>
</evidence>
<evidence type="ECO:0000256" key="5">
    <source>
        <dbReference type="ARBA" id="ARBA00023002"/>
    </source>
</evidence>
<dbReference type="eggNOG" id="KOG3923">
    <property type="taxonomic scope" value="Eukaryota"/>
</dbReference>
<dbReference type="InterPro" id="IPR023209">
    <property type="entry name" value="DAO"/>
</dbReference>
<dbReference type="Proteomes" id="UP000000267">
    <property type="component" value="Unassembled WGS sequence"/>
</dbReference>
<evidence type="ECO:0000256" key="6">
    <source>
        <dbReference type="PIRSR" id="PIRSR000189-1"/>
    </source>
</evidence>
<name>A7TDW4_VANPO</name>
<keyword evidence="3" id="KW-0285">Flavoprotein</keyword>
<dbReference type="OrthoDB" id="409956at2759"/>
<dbReference type="GO" id="GO:0005737">
    <property type="term" value="C:cytoplasm"/>
    <property type="evidence" value="ECO:0007669"/>
    <property type="project" value="TreeGrafter"/>
</dbReference>
<protein>
    <recommendedName>
        <fullName evidence="7">FAD dependent oxidoreductase domain-containing protein</fullName>
    </recommendedName>
</protein>
<dbReference type="HOGENOM" id="CLU_034311_1_0_1"/>
<dbReference type="EMBL" id="DS480378">
    <property type="protein sequence ID" value="EDO19584.1"/>
    <property type="molecule type" value="Genomic_DNA"/>
</dbReference>
<dbReference type="GO" id="GO:0019478">
    <property type="term" value="P:D-amino acid catabolic process"/>
    <property type="evidence" value="ECO:0007669"/>
    <property type="project" value="TreeGrafter"/>
</dbReference>
<reference evidence="8 9" key="1">
    <citation type="journal article" date="2007" name="Proc. Natl. Acad. Sci. U.S.A.">
        <title>Independent sorting-out of thousands of duplicated gene pairs in two yeast species descended from a whole-genome duplication.</title>
        <authorList>
            <person name="Scannell D.R."/>
            <person name="Frank A.C."/>
            <person name="Conant G.C."/>
            <person name="Byrne K.P."/>
            <person name="Woolfit M."/>
            <person name="Wolfe K.H."/>
        </authorList>
    </citation>
    <scope>NUCLEOTIDE SEQUENCE [LARGE SCALE GENOMIC DNA]</scope>
    <source>
        <strain evidence="9">ATCC 22028 / DSM 70294 / BCRC 21397 / CBS 2163 / NBRC 10782 / NRRL Y-8283 / UCD 57-17</strain>
    </source>
</reference>
<feature type="binding site" evidence="6">
    <location>
        <position position="336"/>
    </location>
    <ligand>
        <name>D-dopa</name>
        <dbReference type="ChEBI" id="CHEBI:149689"/>
    </ligand>
</feature>
<comment type="similarity">
    <text evidence="2">Belongs to the DAMOX/DASOX family.</text>
</comment>
<dbReference type="AlphaFoldDB" id="A7TDW4"/>
<dbReference type="GeneID" id="5547944"/>
<dbReference type="InParanoid" id="A7TDW4"/>
<dbReference type="PANTHER" id="PTHR11530:SF16">
    <property type="entry name" value="D-AMINO ACID OXIDASE (AFU_ORTHOLOGUE AFUA_5G11290)"/>
    <property type="match status" value="1"/>
</dbReference>
<evidence type="ECO:0000256" key="4">
    <source>
        <dbReference type="ARBA" id="ARBA00022827"/>
    </source>
</evidence>
<dbReference type="PIRSF" id="PIRSF000189">
    <property type="entry name" value="D-aa_oxidase"/>
    <property type="match status" value="1"/>
</dbReference>
<organism evidence="9">
    <name type="scientific">Vanderwaltozyma polyspora (strain ATCC 22028 / DSM 70294 / BCRC 21397 / CBS 2163 / NBRC 10782 / NRRL Y-8283 / UCD 57-17)</name>
    <name type="common">Kluyveromyces polysporus</name>
    <dbReference type="NCBI Taxonomy" id="436907"/>
    <lineage>
        <taxon>Eukaryota</taxon>
        <taxon>Fungi</taxon>
        <taxon>Dikarya</taxon>
        <taxon>Ascomycota</taxon>
        <taxon>Saccharomycotina</taxon>
        <taxon>Saccharomycetes</taxon>
        <taxon>Saccharomycetales</taxon>
        <taxon>Saccharomycetaceae</taxon>
        <taxon>Vanderwaltozyma</taxon>
    </lineage>
</organism>
<dbReference type="PROSITE" id="PS00677">
    <property type="entry name" value="DAO"/>
    <property type="match status" value="1"/>
</dbReference>
<sequence>MSKVVVLGGGVSGLTTALTLVNKFKNEINELTVVSSEFPGDYHAHDYTSPWAGANWASFAKGNEPEQIKRDSLTYKKFMELADTEPSSGIKKFPLKYFIRKNDMIPWYIEGKFVRDIEYLSDDELITRNLNPEEYIGIQFTTVTVTPIIYNNYLIGLLKKSGVIIKRIPRINDIEDIIDVLGYKPDLLINCSGLNAGRLLENLDPEELSKVYPIKGQILQVYQDLPFQMMIDKLPLSDHALPDQFLNVFPRGEGGCIMGGIFRGNDWSDQLIEGLSESIINVVKSHIPEFTSLSVYNTYTALRPGRKGGVRLEDSNYDLLRHDGSLRVIHNYGIGGAGYQSSIGSAEEVSSLAAKILK</sequence>
<feature type="domain" description="FAD dependent oxidoreductase" evidence="7">
    <location>
        <begin position="3"/>
        <end position="351"/>
    </location>
</feature>
<evidence type="ECO:0000313" key="8">
    <source>
        <dbReference type="EMBL" id="EDO19584.1"/>
    </source>
</evidence>
<dbReference type="Pfam" id="PF01266">
    <property type="entry name" value="DAO"/>
    <property type="match status" value="1"/>
</dbReference>
<keyword evidence="9" id="KW-1185">Reference proteome</keyword>